<dbReference type="PANTHER" id="PTHR40036">
    <property type="entry name" value="MACROCIN O-METHYLTRANSFERASE"/>
    <property type="match status" value="1"/>
</dbReference>
<dbReference type="InterPro" id="IPR008884">
    <property type="entry name" value="TylF_MeTrfase"/>
</dbReference>
<dbReference type="EMBL" id="UOFK01000148">
    <property type="protein sequence ID" value="VAW78295.1"/>
    <property type="molecule type" value="Genomic_DNA"/>
</dbReference>
<protein>
    <submittedName>
        <fullName evidence="1">SAM-dependent methyltransferase</fullName>
    </submittedName>
</protein>
<proteinExistence type="predicted"/>
<dbReference type="PANTHER" id="PTHR40036:SF1">
    <property type="entry name" value="MACROCIN O-METHYLTRANSFERASE"/>
    <property type="match status" value="1"/>
</dbReference>
<keyword evidence="1" id="KW-0489">Methyltransferase</keyword>
<organism evidence="1">
    <name type="scientific">hydrothermal vent metagenome</name>
    <dbReference type="NCBI Taxonomy" id="652676"/>
    <lineage>
        <taxon>unclassified sequences</taxon>
        <taxon>metagenomes</taxon>
        <taxon>ecological metagenomes</taxon>
    </lineage>
</organism>
<gene>
    <name evidence="1" type="ORF">MNBD_GAMMA13-1804</name>
</gene>
<dbReference type="GO" id="GO:0032259">
    <property type="term" value="P:methylation"/>
    <property type="evidence" value="ECO:0007669"/>
    <property type="project" value="UniProtKB-KW"/>
</dbReference>
<accession>A0A3B0YBR4</accession>
<dbReference type="GO" id="GO:0008168">
    <property type="term" value="F:methyltransferase activity"/>
    <property type="evidence" value="ECO:0007669"/>
    <property type="project" value="UniProtKB-KW"/>
</dbReference>
<reference evidence="1" key="1">
    <citation type="submission" date="2018-06" db="EMBL/GenBank/DDBJ databases">
        <authorList>
            <person name="Zhirakovskaya E."/>
        </authorList>
    </citation>
    <scope>NUCLEOTIDE SEQUENCE</scope>
</reference>
<dbReference type="InterPro" id="IPR029063">
    <property type="entry name" value="SAM-dependent_MTases_sf"/>
</dbReference>
<dbReference type="Gene3D" id="3.40.50.150">
    <property type="entry name" value="Vaccinia Virus protein VP39"/>
    <property type="match status" value="1"/>
</dbReference>
<dbReference type="Pfam" id="PF05711">
    <property type="entry name" value="TylF"/>
    <property type="match status" value="1"/>
</dbReference>
<keyword evidence="1" id="KW-0808">Transferase</keyword>
<dbReference type="AlphaFoldDB" id="A0A3B0YBR4"/>
<name>A0A3B0YBR4_9ZZZZ</name>
<evidence type="ECO:0000313" key="1">
    <source>
        <dbReference type="EMBL" id="VAW78295.1"/>
    </source>
</evidence>
<sequence>MLKTMMKIIRLFFLTALRPKDDLLRFKLLRRIAKSIMPGYRFHWPQIGWWENKQFNNYLQRFSEIRSPNIEQRWMLYQLMRLTEQVSGDTAECGVYKGASSWLMCMHNRPTSAGRKMHFMFDSYSGLSAPGSTDGDHWSKGDLSCSTTQVRDSMSSLEHYSILQGWIPEKFNEVEDHAFSFVHIDVDLYQPTFDSIAFFYSRMNKGGIIVCDDYGLTSCPGATRAIDEFLAEKPEKMIQNSCGGGFMIKGIAVGNPTDLNI</sequence>